<feature type="chain" id="PRO_5039078482" description="Secreted protein" evidence="2">
    <location>
        <begin position="31"/>
        <end position="196"/>
    </location>
</feature>
<evidence type="ECO:0008006" key="5">
    <source>
        <dbReference type="Google" id="ProtNLM"/>
    </source>
</evidence>
<sequence length="196" mass="19920">MGIRHMAKMRGGAALAVATLLALTAAGCGGGGGSDAKDASKPSQPQSQNAGAQASAPAKEQSSAPAVVIATLKGQEGMVLEINSVQRDPGGFLTVNGQIKNTGNEAFAGTSAWRGIELKGSGESLAGATLVDKVGKKRYYVLRDTESRCLCTTGFSSVAPGQVLPFFAQFPSPPANTTEVEFSLPTFATATVKISG</sequence>
<reference evidence="3 4" key="1">
    <citation type="submission" date="2015-02" db="EMBL/GenBank/DDBJ databases">
        <authorList>
            <person name="Ju K.-S."/>
            <person name="Doroghazi J.R."/>
            <person name="Metcalf W."/>
        </authorList>
    </citation>
    <scope>NUCLEOTIDE SEQUENCE [LARGE SCALE GENOMIC DNA]</scope>
    <source>
        <strain evidence="3 4">NRRL ISP-5550</strain>
    </source>
</reference>
<dbReference type="RefSeq" id="WP_045946926.1">
    <property type="nucleotide sequence ID" value="NZ_JZWV01000201.1"/>
</dbReference>
<proteinExistence type="predicted"/>
<dbReference type="PATRIC" id="fig|68223.7.peg.5183"/>
<name>A0A0F4JPJ1_9ACTN</name>
<protein>
    <recommendedName>
        <fullName evidence="5">Secreted protein</fullName>
    </recommendedName>
</protein>
<dbReference type="PROSITE" id="PS51257">
    <property type="entry name" value="PROKAR_LIPOPROTEIN"/>
    <property type="match status" value="1"/>
</dbReference>
<keyword evidence="2" id="KW-0732">Signal</keyword>
<accession>A0A0F4JPJ1</accession>
<feature type="signal peptide" evidence="2">
    <location>
        <begin position="1"/>
        <end position="30"/>
    </location>
</feature>
<gene>
    <name evidence="3" type="ORF">VR44_09280</name>
</gene>
<evidence type="ECO:0000313" key="3">
    <source>
        <dbReference type="EMBL" id="KJY35759.1"/>
    </source>
</evidence>
<dbReference type="AlphaFoldDB" id="A0A0F4JPJ1"/>
<evidence type="ECO:0000256" key="2">
    <source>
        <dbReference type="SAM" id="SignalP"/>
    </source>
</evidence>
<evidence type="ECO:0000256" key="1">
    <source>
        <dbReference type="SAM" id="MobiDB-lite"/>
    </source>
</evidence>
<dbReference type="Proteomes" id="UP000033551">
    <property type="component" value="Unassembled WGS sequence"/>
</dbReference>
<evidence type="ECO:0000313" key="4">
    <source>
        <dbReference type="Proteomes" id="UP000033551"/>
    </source>
</evidence>
<dbReference type="EMBL" id="JZWV01000201">
    <property type="protein sequence ID" value="KJY35759.1"/>
    <property type="molecule type" value="Genomic_DNA"/>
</dbReference>
<keyword evidence="4" id="KW-1185">Reference proteome</keyword>
<feature type="compositionally biased region" description="Polar residues" evidence="1">
    <location>
        <begin position="41"/>
        <end position="52"/>
    </location>
</feature>
<dbReference type="OrthoDB" id="4334774at2"/>
<comment type="caution">
    <text evidence="3">The sequence shown here is derived from an EMBL/GenBank/DDBJ whole genome shotgun (WGS) entry which is preliminary data.</text>
</comment>
<organism evidence="3 4">
    <name type="scientific">Streptomyces katrae</name>
    <dbReference type="NCBI Taxonomy" id="68223"/>
    <lineage>
        <taxon>Bacteria</taxon>
        <taxon>Bacillati</taxon>
        <taxon>Actinomycetota</taxon>
        <taxon>Actinomycetes</taxon>
        <taxon>Kitasatosporales</taxon>
        <taxon>Streptomycetaceae</taxon>
        <taxon>Streptomyces</taxon>
    </lineage>
</organism>
<feature type="region of interest" description="Disordered" evidence="1">
    <location>
        <begin position="31"/>
        <end position="59"/>
    </location>
</feature>